<reference evidence="3 4" key="1">
    <citation type="submission" date="2020-07" db="EMBL/GenBank/DDBJ databases">
        <title>Sequencing the genomes of 1000 actinobacteria strains.</title>
        <authorList>
            <person name="Klenk H.-P."/>
        </authorList>
    </citation>
    <scope>NUCLEOTIDE SEQUENCE [LARGE SCALE GENOMIC DNA]</scope>
    <source>
        <strain evidence="3 4">DSM 18248</strain>
    </source>
</reference>
<feature type="domain" description="Septum formation-related" evidence="2">
    <location>
        <begin position="43"/>
        <end position="155"/>
    </location>
</feature>
<sequence>MRLRSIVLPALGSLLSLTLLTAPAGAADEPVEPDPMAGAPAVGTCADMTWADVMGETATEDVDCARRHTTEVVGVGQLPDDLSWDRRRKVGKAVVAACAPGWETITTDDHLLYRRSAYEKFWFMPSQEQRDAGARWFRCDLARVKGERLMVITGAGMPTVTKKLHSNVRRCMTKDFYGTVCKTKVRHLGWRNKEAFWLSVPAKDARAEKKVRRAALERCPDRVRTPKFAWSWFTDENRRWVVLCYEKV</sequence>
<accession>A0A7Y9YIN2</accession>
<dbReference type="InterPro" id="IPR026004">
    <property type="entry name" value="Septum_form"/>
</dbReference>
<proteinExistence type="predicted"/>
<dbReference type="AlphaFoldDB" id="A0A7Y9YIN2"/>
<evidence type="ECO:0000256" key="1">
    <source>
        <dbReference type="SAM" id="SignalP"/>
    </source>
</evidence>
<protein>
    <recommendedName>
        <fullName evidence="2">Septum formation-related domain-containing protein</fullName>
    </recommendedName>
</protein>
<organism evidence="3 4">
    <name type="scientific">Nocardioides marinus</name>
    <dbReference type="NCBI Taxonomy" id="374514"/>
    <lineage>
        <taxon>Bacteria</taxon>
        <taxon>Bacillati</taxon>
        <taxon>Actinomycetota</taxon>
        <taxon>Actinomycetes</taxon>
        <taxon>Propionibacteriales</taxon>
        <taxon>Nocardioidaceae</taxon>
        <taxon>Nocardioides</taxon>
    </lineage>
</organism>
<dbReference type="EMBL" id="JACBZI010000001">
    <property type="protein sequence ID" value="NYI11719.1"/>
    <property type="molecule type" value="Genomic_DNA"/>
</dbReference>
<evidence type="ECO:0000313" key="4">
    <source>
        <dbReference type="Proteomes" id="UP000537326"/>
    </source>
</evidence>
<name>A0A7Y9YIN2_9ACTN</name>
<evidence type="ECO:0000259" key="2">
    <source>
        <dbReference type="Pfam" id="PF13845"/>
    </source>
</evidence>
<dbReference type="RefSeq" id="WP_179532374.1">
    <property type="nucleotide sequence ID" value="NZ_BAAAPP010000017.1"/>
</dbReference>
<dbReference type="Pfam" id="PF13845">
    <property type="entry name" value="Septum_form"/>
    <property type="match status" value="1"/>
</dbReference>
<dbReference type="Proteomes" id="UP000537326">
    <property type="component" value="Unassembled WGS sequence"/>
</dbReference>
<evidence type="ECO:0000313" key="3">
    <source>
        <dbReference type="EMBL" id="NYI11719.1"/>
    </source>
</evidence>
<keyword evidence="4" id="KW-1185">Reference proteome</keyword>
<comment type="caution">
    <text evidence="3">The sequence shown here is derived from an EMBL/GenBank/DDBJ whole genome shotgun (WGS) entry which is preliminary data.</text>
</comment>
<keyword evidence="1" id="KW-0732">Signal</keyword>
<feature type="chain" id="PRO_5031174147" description="Septum formation-related domain-containing protein" evidence="1">
    <location>
        <begin position="27"/>
        <end position="248"/>
    </location>
</feature>
<gene>
    <name evidence="3" type="ORF">BKA05_003234</name>
</gene>
<feature type="signal peptide" evidence="1">
    <location>
        <begin position="1"/>
        <end position="26"/>
    </location>
</feature>